<organism evidence="1">
    <name type="scientific">Anguilla anguilla</name>
    <name type="common">European freshwater eel</name>
    <name type="synonym">Muraena anguilla</name>
    <dbReference type="NCBI Taxonomy" id="7936"/>
    <lineage>
        <taxon>Eukaryota</taxon>
        <taxon>Metazoa</taxon>
        <taxon>Chordata</taxon>
        <taxon>Craniata</taxon>
        <taxon>Vertebrata</taxon>
        <taxon>Euteleostomi</taxon>
        <taxon>Actinopterygii</taxon>
        <taxon>Neopterygii</taxon>
        <taxon>Teleostei</taxon>
        <taxon>Anguilliformes</taxon>
        <taxon>Anguillidae</taxon>
        <taxon>Anguilla</taxon>
    </lineage>
</organism>
<reference evidence="1" key="1">
    <citation type="submission" date="2014-11" db="EMBL/GenBank/DDBJ databases">
        <authorList>
            <person name="Amaro Gonzalez C."/>
        </authorList>
    </citation>
    <scope>NUCLEOTIDE SEQUENCE</scope>
</reference>
<sequence>MYSTLREGQAIGKSYASTPAEVRIPMPVRPVFLHIPGNSATEMHLFIQNAGENIEIDTFDAPH</sequence>
<accession>A0A0E9WDL9</accession>
<reference evidence="1" key="2">
    <citation type="journal article" date="2015" name="Fish Shellfish Immunol.">
        <title>Early steps in the European eel (Anguilla anguilla)-Vibrio vulnificus interaction in the gills: Role of the RtxA13 toxin.</title>
        <authorList>
            <person name="Callol A."/>
            <person name="Pajuelo D."/>
            <person name="Ebbesson L."/>
            <person name="Teles M."/>
            <person name="MacKenzie S."/>
            <person name="Amaro C."/>
        </authorList>
    </citation>
    <scope>NUCLEOTIDE SEQUENCE</scope>
</reference>
<name>A0A0E9WDL9_ANGAN</name>
<protein>
    <submittedName>
        <fullName evidence="1">Uncharacterized protein</fullName>
    </submittedName>
</protein>
<evidence type="ECO:0000313" key="1">
    <source>
        <dbReference type="EMBL" id="JAH87670.1"/>
    </source>
</evidence>
<proteinExistence type="predicted"/>
<dbReference type="EMBL" id="GBXM01020907">
    <property type="protein sequence ID" value="JAH87670.1"/>
    <property type="molecule type" value="Transcribed_RNA"/>
</dbReference>
<dbReference type="AlphaFoldDB" id="A0A0E9WDL9"/>